<organism evidence="1 2">
    <name type="scientific">Truepera radiovictrix (strain DSM 17093 / CIP 108686 / LMG 22925 / RQ-24)</name>
    <dbReference type="NCBI Taxonomy" id="649638"/>
    <lineage>
        <taxon>Bacteria</taxon>
        <taxon>Thermotogati</taxon>
        <taxon>Deinococcota</taxon>
        <taxon>Deinococci</taxon>
        <taxon>Trueperales</taxon>
        <taxon>Trueperaceae</taxon>
        <taxon>Truepera</taxon>
    </lineage>
</organism>
<dbReference type="RefSeq" id="WP_013176853.1">
    <property type="nucleotide sequence ID" value="NC_014221.1"/>
</dbReference>
<protein>
    <submittedName>
        <fullName evidence="1">Uncharacterized protein</fullName>
    </submittedName>
</protein>
<accession>D7CRI3</accession>
<proteinExistence type="predicted"/>
<sequence length="79" mass="7796">MRAPPEPSLPELHPVACPACGGDGYTLVAGSGEDEVGCAACGGFGVVEVCSGCGAVPALEGGYEVCRCTEAALPERRAA</sequence>
<dbReference type="Proteomes" id="UP000000379">
    <property type="component" value="Chromosome"/>
</dbReference>
<gene>
    <name evidence="1" type="ordered locus">Trad_0334</name>
</gene>
<dbReference type="HOGENOM" id="CLU_2605043_0_0_0"/>
<dbReference type="KEGG" id="tra:Trad_0334"/>
<reference evidence="1 2" key="2">
    <citation type="journal article" date="2011" name="Stand. Genomic Sci.">
        <title>Complete genome sequence of Truepera radiovictrix type strain (RQ-24).</title>
        <authorList>
            <person name="Ivanova N."/>
            <person name="Rohde C."/>
            <person name="Munk C."/>
            <person name="Nolan M."/>
            <person name="Lucas S."/>
            <person name="Del Rio T.G."/>
            <person name="Tice H."/>
            <person name="Deshpande S."/>
            <person name="Cheng J.F."/>
            <person name="Tapia R."/>
            <person name="Han C."/>
            <person name="Goodwin L."/>
            <person name="Pitluck S."/>
            <person name="Liolios K."/>
            <person name="Mavromatis K."/>
            <person name="Mikhailova N."/>
            <person name="Pati A."/>
            <person name="Chen A."/>
            <person name="Palaniappan K."/>
            <person name="Land M."/>
            <person name="Hauser L."/>
            <person name="Chang Y.J."/>
            <person name="Jeffries C.D."/>
            <person name="Brambilla E."/>
            <person name="Rohde M."/>
            <person name="Goker M."/>
            <person name="Tindall B.J."/>
            <person name="Woyke T."/>
            <person name="Bristow J."/>
            <person name="Eisen J.A."/>
            <person name="Markowitz V."/>
            <person name="Hugenholtz P."/>
            <person name="Kyrpides N.C."/>
            <person name="Klenk H.P."/>
            <person name="Lapidus A."/>
        </authorList>
    </citation>
    <scope>NUCLEOTIDE SEQUENCE [LARGE SCALE GENOMIC DNA]</scope>
    <source>
        <strain evidence="2">DSM 17093 / CIP 108686 / LMG 22925 / RQ-24</strain>
    </source>
</reference>
<dbReference type="EMBL" id="CP002049">
    <property type="protein sequence ID" value="ADI13473.1"/>
    <property type="molecule type" value="Genomic_DNA"/>
</dbReference>
<evidence type="ECO:0000313" key="2">
    <source>
        <dbReference type="Proteomes" id="UP000000379"/>
    </source>
</evidence>
<dbReference type="STRING" id="649638.Trad_0334"/>
<keyword evidence="2" id="KW-1185">Reference proteome</keyword>
<evidence type="ECO:0000313" key="1">
    <source>
        <dbReference type="EMBL" id="ADI13473.1"/>
    </source>
</evidence>
<reference evidence="2" key="1">
    <citation type="submission" date="2010-05" db="EMBL/GenBank/DDBJ databases">
        <title>The complete genome of Truepera radiovictris DSM 17093.</title>
        <authorList>
            <consortium name="US DOE Joint Genome Institute (JGI-PGF)"/>
            <person name="Lucas S."/>
            <person name="Copeland A."/>
            <person name="Lapidus A."/>
            <person name="Glavina del Rio T."/>
            <person name="Dalin E."/>
            <person name="Tice H."/>
            <person name="Bruce D."/>
            <person name="Goodwin L."/>
            <person name="Pitluck S."/>
            <person name="Kyrpides N."/>
            <person name="Mavromatis K."/>
            <person name="Ovchinnikova G."/>
            <person name="Munk A.C."/>
            <person name="Detter J.C."/>
            <person name="Han C."/>
            <person name="Tapia R."/>
            <person name="Land M."/>
            <person name="Hauser L."/>
            <person name="Markowitz V."/>
            <person name="Cheng J.-F."/>
            <person name="Hugenholtz P."/>
            <person name="Woyke T."/>
            <person name="Wu D."/>
            <person name="Tindall B."/>
            <person name="Pomrenke H.G."/>
            <person name="Brambilla E."/>
            <person name="Klenk H.-P."/>
            <person name="Eisen J.A."/>
        </authorList>
    </citation>
    <scope>NUCLEOTIDE SEQUENCE [LARGE SCALE GENOMIC DNA]</scope>
    <source>
        <strain evidence="2">DSM 17093 / CIP 108686 / LMG 22925 / RQ-24</strain>
    </source>
</reference>
<name>D7CRI3_TRURR</name>
<dbReference type="AlphaFoldDB" id="D7CRI3"/>